<gene>
    <name evidence="1" type="ORF">CPC231_04200</name>
</gene>
<dbReference type="eggNOG" id="COG2345">
    <property type="taxonomic scope" value="Bacteria"/>
</dbReference>
<dbReference type="PATRIC" id="fig|681645.3.peg.866"/>
<accession>D9Q9U0</accession>
<dbReference type="KEGG" id="cpq:CPC231_04200"/>
<dbReference type="Proteomes" id="UP000000276">
    <property type="component" value="Chromosome"/>
</dbReference>
<protein>
    <recommendedName>
        <fullName evidence="3">Transcriptional regulator</fullName>
    </recommendedName>
</protein>
<dbReference type="EMBL" id="CP001829">
    <property type="protein sequence ID" value="ADL10316.1"/>
    <property type="molecule type" value="Genomic_DNA"/>
</dbReference>
<evidence type="ECO:0000313" key="2">
    <source>
        <dbReference type="Proteomes" id="UP000000276"/>
    </source>
</evidence>
<dbReference type="AlphaFoldDB" id="D9Q9U0"/>
<sequence>MNQRAPRPTTDLFPEALSLSQKQREVLDTVASFEDGAKIQELAATLGMHINTARGHLDELLERKAIQTVTAPSKGRGRPSLVYRSRIPDNRAVASEYVTLIRILVQRLAADNTPLELAREIGLEWGQVMHKTCTPRKTPAILARRLRLMGFDPIEHEDELRLYSCPFITGDERPSRFLCAIHAGMLQALVLNTDLDVSLKPDEGPTYCAIKINSNTERHEH</sequence>
<evidence type="ECO:0000313" key="1">
    <source>
        <dbReference type="EMBL" id="ADL10316.1"/>
    </source>
</evidence>
<dbReference type="RefSeq" id="WP_013241691.1">
    <property type="nucleotide sequence ID" value="NC_017301.2"/>
</dbReference>
<dbReference type="InterPro" id="IPR036388">
    <property type="entry name" value="WH-like_DNA-bd_sf"/>
</dbReference>
<proteinExistence type="predicted"/>
<reference evidence="1 2" key="1">
    <citation type="journal article" date="2011" name="J. Bacteriol.">
        <title>Complete genome sequence of Corynebacterium pseudotuberculosis I19, a strain isolated from a cow in Israel with bovine mastitis.</title>
        <authorList>
            <consortium name="Consortium: Rede Paraense de Genomica e Proteomica (RPGP)"/>
            <person name="Silva A."/>
            <person name="Schneider M.P."/>
            <person name="Cerdeira L."/>
            <person name="Barbosa M.S."/>
            <person name="Ramos R.T."/>
            <person name="Carneiro A.R."/>
            <person name="Santos R."/>
            <person name="Lima M."/>
            <person name="D'Afonseca V."/>
            <person name="Almeida S.S."/>
            <person name="Santos A.R."/>
            <person name="Soares S.C."/>
            <person name="Pinto A.C."/>
            <person name="Ali A."/>
            <person name="Dorella F.A."/>
            <person name="Rocha F."/>
            <person name="de Abreu V.A."/>
            <person name="Trost E."/>
            <person name="Tauch A."/>
            <person name="Shpigel N."/>
            <person name="Miyoshi A."/>
            <person name="Azevedo V."/>
        </authorList>
    </citation>
    <scope>NUCLEOTIDE SEQUENCE [LARGE SCALE GENOMIC DNA]</scope>
    <source>
        <strain evidence="1 2">C231</strain>
    </source>
</reference>
<evidence type="ECO:0008006" key="3">
    <source>
        <dbReference type="Google" id="ProtNLM"/>
    </source>
</evidence>
<dbReference type="HOGENOM" id="CLU_078469_1_0_11"/>
<dbReference type="GeneID" id="93974813"/>
<dbReference type="InterPro" id="IPR036390">
    <property type="entry name" value="WH_DNA-bd_sf"/>
</dbReference>
<dbReference type="STRING" id="681645.CpC231_0835"/>
<dbReference type="OrthoDB" id="3399802at2"/>
<organism evidence="1 2">
    <name type="scientific">Corynebacterium pseudotuberculosis (strain C231)</name>
    <dbReference type="NCBI Taxonomy" id="681645"/>
    <lineage>
        <taxon>Bacteria</taxon>
        <taxon>Bacillati</taxon>
        <taxon>Actinomycetota</taxon>
        <taxon>Actinomycetes</taxon>
        <taxon>Mycobacteriales</taxon>
        <taxon>Corynebacteriaceae</taxon>
        <taxon>Corynebacterium</taxon>
    </lineage>
</organism>
<name>D9Q9U0_CORP2</name>
<reference evidence="1 2" key="2">
    <citation type="journal article" date="2011" name="PLoS ONE">
        <title>Evidence for reductive genome evolution and lateral acquisition of virulence functions in two Corynebacterium pseudotuberculosis strains.</title>
        <authorList>
            <person name="Ruiz J.C."/>
            <person name="D'Afonseca V."/>
            <person name="Silva A."/>
            <person name="Ali A."/>
            <person name="Pinto A.C."/>
            <person name="Santos A.R."/>
            <person name="Rocha A.A."/>
            <person name="Lopes D.O."/>
            <person name="Dorella F.A."/>
            <person name="Pacheco L.G."/>
            <person name="Costa M.P."/>
            <person name="Turk M.Z."/>
            <person name="Seyffert N."/>
            <person name="Moraes P.M."/>
            <person name="Soares S.C."/>
            <person name="Almeida S.S."/>
            <person name="Castro T.L."/>
            <person name="Abreu V.A."/>
            <person name="Trost E."/>
            <person name="Baumbach J."/>
            <person name="Tauch A."/>
            <person name="Schneider M.P."/>
            <person name="McCulloch J."/>
            <person name="Cerdeira L.T."/>
            <person name="Ramos R.T."/>
            <person name="Zerlotini A."/>
            <person name="Dominitini A."/>
            <person name="Resende D.M."/>
            <person name="Coser E.M."/>
            <person name="Oliveira L.M."/>
            <person name="Pedrosa A.L."/>
            <person name="Vieira C.U."/>
            <person name="Guimaraes C.T."/>
            <person name="Bartholomeu D.C."/>
            <person name="Oliveira D.M."/>
            <person name="Santos F.R."/>
            <person name="Rabelo E.M."/>
            <person name="Lobo F.P."/>
            <person name="Franco G.R."/>
            <person name="Costa A.F."/>
            <person name="Castro I.M."/>
            <person name="Dias S.R."/>
            <person name="Ferro J.A."/>
            <person name="Ortega J.M."/>
            <person name="Paiva L.V."/>
            <person name="Goulart L.R."/>
            <person name="Almeida J.F."/>
            <person name="Ferro M.I."/>
            <person name="Carneiro N.P."/>
            <person name="Falcao P.R."/>
            <person name="Grynberg P."/>
            <person name="Teixeira S.M."/>
            <person name="Brommonschenkel S."/>
            <person name="Oliveira S.C."/>
            <person name="Meyer R."/>
            <person name="Moore R.J."/>
            <person name="Miyoshi A."/>
            <person name="Oliveira G.C."/>
            <person name="Azevedo V."/>
        </authorList>
    </citation>
    <scope>NUCLEOTIDE SEQUENCE [LARGE SCALE GENOMIC DNA]</scope>
    <source>
        <strain evidence="1 2">C231</strain>
    </source>
</reference>
<dbReference type="Gene3D" id="1.10.10.10">
    <property type="entry name" value="Winged helix-like DNA-binding domain superfamily/Winged helix DNA-binding domain"/>
    <property type="match status" value="1"/>
</dbReference>
<keyword evidence="2" id="KW-1185">Reference proteome</keyword>
<dbReference type="SUPFAM" id="SSF46785">
    <property type="entry name" value="Winged helix' DNA-binding domain"/>
    <property type="match status" value="2"/>
</dbReference>